<feature type="coiled-coil region" evidence="10">
    <location>
        <begin position="239"/>
        <end position="384"/>
    </location>
</feature>
<dbReference type="EMBL" id="JH818926">
    <property type="protein sequence ID" value="EKC36528.1"/>
    <property type="molecule type" value="Genomic_DNA"/>
</dbReference>
<proteinExistence type="inferred from homology"/>
<evidence type="ECO:0000256" key="9">
    <source>
        <dbReference type="ARBA" id="ARBA00031573"/>
    </source>
</evidence>
<reference evidence="13" key="1">
    <citation type="journal article" date="2012" name="Nature">
        <title>The oyster genome reveals stress adaptation and complexity of shell formation.</title>
        <authorList>
            <person name="Zhang G."/>
            <person name="Fang X."/>
            <person name="Guo X."/>
            <person name="Li L."/>
            <person name="Luo R."/>
            <person name="Xu F."/>
            <person name="Yang P."/>
            <person name="Zhang L."/>
            <person name="Wang X."/>
            <person name="Qi H."/>
            <person name="Xiong Z."/>
            <person name="Que H."/>
            <person name="Xie Y."/>
            <person name="Holland P.W."/>
            <person name="Paps J."/>
            <person name="Zhu Y."/>
            <person name="Wu F."/>
            <person name="Chen Y."/>
            <person name="Wang J."/>
            <person name="Peng C."/>
            <person name="Meng J."/>
            <person name="Yang L."/>
            <person name="Liu J."/>
            <person name="Wen B."/>
            <person name="Zhang N."/>
            <person name="Huang Z."/>
            <person name="Zhu Q."/>
            <person name="Feng Y."/>
            <person name="Mount A."/>
            <person name="Hedgecock D."/>
            <person name="Xu Z."/>
            <person name="Liu Y."/>
            <person name="Domazet-Loso T."/>
            <person name="Du Y."/>
            <person name="Sun X."/>
            <person name="Zhang S."/>
            <person name="Liu B."/>
            <person name="Cheng P."/>
            <person name="Jiang X."/>
            <person name="Li J."/>
            <person name="Fan D."/>
            <person name="Wang W."/>
            <person name="Fu W."/>
            <person name="Wang T."/>
            <person name="Wang B."/>
            <person name="Zhang J."/>
            <person name="Peng Z."/>
            <person name="Li Y."/>
            <person name="Li N."/>
            <person name="Wang J."/>
            <person name="Chen M."/>
            <person name="He Y."/>
            <person name="Tan F."/>
            <person name="Song X."/>
            <person name="Zheng Q."/>
            <person name="Huang R."/>
            <person name="Yang H."/>
            <person name="Du X."/>
            <person name="Chen L."/>
            <person name="Yang M."/>
            <person name="Gaffney P.M."/>
            <person name="Wang S."/>
            <person name="Luo L."/>
            <person name="She Z."/>
            <person name="Ming Y."/>
            <person name="Huang W."/>
            <person name="Zhang S."/>
            <person name="Huang B."/>
            <person name="Zhang Y."/>
            <person name="Qu T."/>
            <person name="Ni P."/>
            <person name="Miao G."/>
            <person name="Wang J."/>
            <person name="Wang Q."/>
            <person name="Steinberg C.E."/>
            <person name="Wang H."/>
            <person name="Li N."/>
            <person name="Qian L."/>
            <person name="Zhang G."/>
            <person name="Li Y."/>
            <person name="Yang H."/>
            <person name="Liu X."/>
            <person name="Wang J."/>
            <person name="Yin Y."/>
            <person name="Wang J."/>
        </authorList>
    </citation>
    <scope>NUCLEOTIDE SEQUENCE [LARGE SCALE GENOMIC DNA]</scope>
    <source>
        <strain evidence="13">05x7-T-G4-1.051#20</strain>
    </source>
</reference>
<evidence type="ECO:0000256" key="10">
    <source>
        <dbReference type="SAM" id="Coils"/>
    </source>
</evidence>
<protein>
    <recommendedName>
        <fullName evidence="3">Basal body-orientation factor 1</fullName>
    </recommendedName>
    <alternativeName>
        <fullName evidence="9">Coiled-coil domain-containing protein 176</fullName>
    </alternativeName>
</protein>
<organism evidence="13">
    <name type="scientific">Magallana gigas</name>
    <name type="common">Pacific oyster</name>
    <name type="synonym">Crassostrea gigas</name>
    <dbReference type="NCBI Taxonomy" id="29159"/>
    <lineage>
        <taxon>Eukaryota</taxon>
        <taxon>Metazoa</taxon>
        <taxon>Spiralia</taxon>
        <taxon>Lophotrochozoa</taxon>
        <taxon>Mollusca</taxon>
        <taxon>Bivalvia</taxon>
        <taxon>Autobranchia</taxon>
        <taxon>Pteriomorphia</taxon>
        <taxon>Ostreida</taxon>
        <taxon>Ostreoidea</taxon>
        <taxon>Ostreidae</taxon>
        <taxon>Magallana</taxon>
    </lineage>
</organism>
<keyword evidence="4" id="KW-0963">Cytoplasm</keyword>
<dbReference type="PANTHER" id="PTHR14845:SF5">
    <property type="entry name" value="BASAL BODY-ORIENTATION FACTOR 1"/>
    <property type="match status" value="1"/>
</dbReference>
<feature type="region of interest" description="Disordered" evidence="11">
    <location>
        <begin position="544"/>
        <end position="590"/>
    </location>
</feature>
<feature type="compositionally biased region" description="Polar residues" evidence="11">
    <location>
        <begin position="571"/>
        <end position="580"/>
    </location>
</feature>
<sequence>MPKKGKKGKGKGKKGKKGKKGSKKNESIAKIAAANSKVWETRLEIAETSKQEYREHANQLVKENDQLQDMIRITEKDTIECFTLLQKKDEEKKNENERLKQSIRELKKEHRKEKENIVEDFSTQINELEEKVSEKTREVELMQSELKVVKEFRRKRGQMQKELDDIKESMYNANRDHKGTLTRMEQKFFEEKMRLQQEANQKIAELAERAHTEAISNLDETTKSVYKENVRLSEALSYHMKEGEVLKKLRDKLQEENEQLRGDKELNDMMVQEKIVQVKQQKEQIRQLTEKIQTLEKSLSHMSREFNTEKRSIMQQARTENEAAKIELAKLQRVIDLKTREMNKVKRLAKNILDQRTELERFFLESLEQVRNEINANQAQYRVDAQAAYQQKMLKAFAGKGDFPKIRTFNKSDISTNSVYKDLEAAEKMYDISGKVDISDLTWEQKERVIRYLFARMNGGAKVTKMNSGPPLPAIENKVQRLSITHEPRYDISGKVDISDLTWEQKERVIRYLFARMNGGAKVTKMNSGPPLPAIENKVQRLSITHEPSPPDEPDNTFLTQAKMDTPENLPDTSLQTKSGTWVAETAQVS</sequence>
<evidence type="ECO:0000256" key="8">
    <source>
        <dbReference type="ARBA" id="ARBA00023273"/>
    </source>
</evidence>
<keyword evidence="8" id="KW-0966">Cell projection</keyword>
<evidence type="ECO:0000256" key="7">
    <source>
        <dbReference type="ARBA" id="ARBA00023212"/>
    </source>
</evidence>
<keyword evidence="6" id="KW-0969">Cilium</keyword>
<keyword evidence="5 10" id="KW-0175">Coiled coil</keyword>
<keyword evidence="7" id="KW-0206">Cytoskeleton</keyword>
<comment type="subcellular location">
    <subcellularLocation>
        <location evidence="1">Cytoplasm</location>
        <location evidence="1">Cytoskeleton</location>
        <location evidence="1">Cilium basal body</location>
    </subcellularLocation>
</comment>
<evidence type="ECO:0000313" key="13">
    <source>
        <dbReference type="EMBL" id="EKC36528.1"/>
    </source>
</evidence>
<dbReference type="PANTHER" id="PTHR14845">
    <property type="entry name" value="COILED-COIL DOMAIN-CONTAINING 166"/>
    <property type="match status" value="1"/>
</dbReference>
<evidence type="ECO:0000259" key="12">
    <source>
        <dbReference type="Pfam" id="PF14988"/>
    </source>
</evidence>
<feature type="domain" description="DUF4515" evidence="12">
    <location>
        <begin position="83"/>
        <end position="269"/>
    </location>
</feature>
<comment type="similarity">
    <text evidence="2">Belongs to the BBOF1 family.</text>
</comment>
<dbReference type="AlphaFoldDB" id="K1QSB4"/>
<evidence type="ECO:0000256" key="1">
    <source>
        <dbReference type="ARBA" id="ARBA00004120"/>
    </source>
</evidence>
<dbReference type="FunCoup" id="K1QSB4">
    <property type="interactions" value="66"/>
</dbReference>
<evidence type="ECO:0000256" key="11">
    <source>
        <dbReference type="SAM" id="MobiDB-lite"/>
    </source>
</evidence>
<evidence type="ECO:0000256" key="4">
    <source>
        <dbReference type="ARBA" id="ARBA00022490"/>
    </source>
</evidence>
<feature type="compositionally biased region" description="Basic residues" evidence="11">
    <location>
        <begin position="1"/>
        <end position="22"/>
    </location>
</feature>
<accession>K1QSB4</accession>
<dbReference type="InterPro" id="IPR032777">
    <property type="entry name" value="DUF4515"/>
</dbReference>
<evidence type="ECO:0000256" key="2">
    <source>
        <dbReference type="ARBA" id="ARBA00007508"/>
    </source>
</evidence>
<dbReference type="HOGENOM" id="CLU_032853_0_0_1"/>
<dbReference type="InParanoid" id="K1QSB4"/>
<dbReference type="Pfam" id="PF14988">
    <property type="entry name" value="DUF4515"/>
    <property type="match status" value="1"/>
</dbReference>
<evidence type="ECO:0000256" key="5">
    <source>
        <dbReference type="ARBA" id="ARBA00023054"/>
    </source>
</evidence>
<feature type="coiled-coil region" evidence="10">
    <location>
        <begin position="43"/>
        <end position="209"/>
    </location>
</feature>
<gene>
    <name evidence="13" type="ORF">CGI_10024694</name>
</gene>
<evidence type="ECO:0000256" key="3">
    <source>
        <dbReference type="ARBA" id="ARBA00015392"/>
    </source>
</evidence>
<name>K1QSB4_MAGGI</name>
<evidence type="ECO:0000256" key="6">
    <source>
        <dbReference type="ARBA" id="ARBA00023069"/>
    </source>
</evidence>
<feature type="region of interest" description="Disordered" evidence="11">
    <location>
        <begin position="1"/>
        <end position="33"/>
    </location>
</feature>